<dbReference type="Proteomes" id="UP000424462">
    <property type="component" value="Chromosome"/>
</dbReference>
<sequence precursor="true">MALPRFRILIPTIISTLTLALLPGLATEAQANTLGAGFQASNGFGGAYHLSNDHIDPSRPVGLIVQLHGDGAGEFQNYFSGTGKLTRIQAVAEKHNMVLLAARTPSYEEGDATWWRGNGVAKSDYLAELIHAVGFGGNPIDRSRVWFSGYSGGAEQLGYYFLPRHLNMIKDGGALLTGGGGGRAAANASPYLRNNFRIQWLTGSADVSNGFCGYCAAAQGQVHYLTQGFWRSNTNVMWGLSHTDLQGQEAAVLDQMISTPEFVVSAPIPGFN</sequence>
<dbReference type="InterPro" id="IPR029058">
    <property type="entry name" value="AB_hydrolase_fold"/>
</dbReference>
<dbReference type="Gene3D" id="3.40.50.1820">
    <property type="entry name" value="alpha/beta hydrolase"/>
    <property type="match status" value="1"/>
</dbReference>
<feature type="signal peptide" evidence="1">
    <location>
        <begin position="1"/>
        <end position="31"/>
    </location>
</feature>
<accession>A0A6B8WLP9</accession>
<reference evidence="2 3" key="1">
    <citation type="submission" date="2019-11" db="EMBL/GenBank/DDBJ databases">
        <title>Complete genome sequence of Corynebacterium kalinowskii 1959, a novel Corynebacterium species isolated from soil of a small paddock in Vilsendorf, Germany.</title>
        <authorList>
            <person name="Schaffert L."/>
            <person name="Ruwe M."/>
            <person name="Milse J."/>
            <person name="Hanuschka K."/>
            <person name="Ortseifen V."/>
            <person name="Droste J."/>
            <person name="Brandt D."/>
            <person name="Schlueter L."/>
            <person name="Kutter Y."/>
            <person name="Vinke S."/>
            <person name="Viehoefer P."/>
            <person name="Jacob L."/>
            <person name="Luebke N.-C."/>
            <person name="Schulte-Berndt E."/>
            <person name="Hain C."/>
            <person name="Linder M."/>
            <person name="Schmidt P."/>
            <person name="Wollenschlaeger L."/>
            <person name="Luttermann T."/>
            <person name="Thieme E."/>
            <person name="Hassa J."/>
            <person name="Haak M."/>
            <person name="Wittchen M."/>
            <person name="Mentz A."/>
            <person name="Persicke M."/>
            <person name="Busche T."/>
            <person name="Ruckert C."/>
        </authorList>
    </citation>
    <scope>NUCLEOTIDE SEQUENCE [LARGE SCALE GENOMIC DNA]</scope>
    <source>
        <strain evidence="2 3">2039</strain>
    </source>
</reference>
<evidence type="ECO:0008006" key="4">
    <source>
        <dbReference type="Google" id="ProtNLM"/>
    </source>
</evidence>
<dbReference type="AlphaFoldDB" id="A0A6B8WLP9"/>
<feature type="chain" id="PRO_5025582485" description="Alpha/beta hydrolase family protein" evidence="1">
    <location>
        <begin position="32"/>
        <end position="272"/>
    </location>
</feature>
<evidence type="ECO:0000313" key="2">
    <source>
        <dbReference type="EMBL" id="QGU07318.1"/>
    </source>
</evidence>
<evidence type="ECO:0000313" key="3">
    <source>
        <dbReference type="Proteomes" id="UP000424462"/>
    </source>
</evidence>
<name>A0A6B8WLP9_9CORY</name>
<proteinExistence type="predicted"/>
<gene>
    <name evidence="2" type="ORF">COCCU_06915</name>
</gene>
<keyword evidence="1" id="KW-0732">Signal</keyword>
<dbReference type="SUPFAM" id="SSF53474">
    <property type="entry name" value="alpha/beta-Hydrolases"/>
    <property type="match status" value="1"/>
</dbReference>
<protein>
    <recommendedName>
        <fullName evidence="4">Alpha/beta hydrolase family protein</fullName>
    </recommendedName>
</protein>
<organism evidence="2 3">
    <name type="scientific">Corynebacterium occultum</name>
    <dbReference type="NCBI Taxonomy" id="2675219"/>
    <lineage>
        <taxon>Bacteria</taxon>
        <taxon>Bacillati</taxon>
        <taxon>Actinomycetota</taxon>
        <taxon>Actinomycetes</taxon>
        <taxon>Mycobacteriales</taxon>
        <taxon>Corynebacteriaceae</taxon>
        <taxon>Corynebacterium</taxon>
    </lineage>
</organism>
<dbReference type="EMBL" id="CP046455">
    <property type="protein sequence ID" value="QGU07318.1"/>
    <property type="molecule type" value="Genomic_DNA"/>
</dbReference>
<keyword evidence="3" id="KW-1185">Reference proteome</keyword>
<dbReference type="KEGG" id="cok:COCCU_06915"/>
<evidence type="ECO:0000256" key="1">
    <source>
        <dbReference type="SAM" id="SignalP"/>
    </source>
</evidence>
<dbReference type="RefSeq" id="WP_156230825.1">
    <property type="nucleotide sequence ID" value="NZ_CP046455.1"/>
</dbReference>